<reference evidence="1" key="2">
    <citation type="journal article" date="2015" name="Data Brief">
        <title>Shoot transcriptome of the giant reed, Arundo donax.</title>
        <authorList>
            <person name="Barrero R.A."/>
            <person name="Guerrero F.D."/>
            <person name="Moolhuijzen P."/>
            <person name="Goolsby J.A."/>
            <person name="Tidwell J."/>
            <person name="Bellgard S.E."/>
            <person name="Bellgard M.I."/>
        </authorList>
    </citation>
    <scope>NUCLEOTIDE SEQUENCE</scope>
    <source>
        <tissue evidence="1">Shoot tissue taken approximately 20 cm above the soil surface</tissue>
    </source>
</reference>
<dbReference type="EMBL" id="GBRH01274274">
    <property type="protein sequence ID" value="JAD23621.1"/>
    <property type="molecule type" value="Transcribed_RNA"/>
</dbReference>
<sequence length="26" mass="2795">MSIRGCRQCTVAAPLVDAYALVSIEK</sequence>
<proteinExistence type="predicted"/>
<reference evidence="1" key="1">
    <citation type="submission" date="2014-09" db="EMBL/GenBank/DDBJ databases">
        <authorList>
            <person name="Magalhaes I.L.F."/>
            <person name="Oliveira U."/>
            <person name="Santos F.R."/>
            <person name="Vidigal T.H.D.A."/>
            <person name="Brescovit A.D."/>
            <person name="Santos A.J."/>
        </authorList>
    </citation>
    <scope>NUCLEOTIDE SEQUENCE</scope>
    <source>
        <tissue evidence="1">Shoot tissue taken approximately 20 cm above the soil surface</tissue>
    </source>
</reference>
<protein>
    <submittedName>
        <fullName evidence="1">Uncharacterized protein</fullName>
    </submittedName>
</protein>
<organism evidence="1">
    <name type="scientific">Arundo donax</name>
    <name type="common">Giant reed</name>
    <name type="synonym">Donax arundinaceus</name>
    <dbReference type="NCBI Taxonomy" id="35708"/>
    <lineage>
        <taxon>Eukaryota</taxon>
        <taxon>Viridiplantae</taxon>
        <taxon>Streptophyta</taxon>
        <taxon>Embryophyta</taxon>
        <taxon>Tracheophyta</taxon>
        <taxon>Spermatophyta</taxon>
        <taxon>Magnoliopsida</taxon>
        <taxon>Liliopsida</taxon>
        <taxon>Poales</taxon>
        <taxon>Poaceae</taxon>
        <taxon>PACMAD clade</taxon>
        <taxon>Arundinoideae</taxon>
        <taxon>Arundineae</taxon>
        <taxon>Arundo</taxon>
    </lineage>
</organism>
<evidence type="ECO:0000313" key="1">
    <source>
        <dbReference type="EMBL" id="JAD23621.1"/>
    </source>
</evidence>
<name>A0A0A8YCD3_ARUDO</name>
<accession>A0A0A8YCD3</accession>
<dbReference type="AlphaFoldDB" id="A0A0A8YCD3"/>